<evidence type="ECO:0000256" key="4">
    <source>
        <dbReference type="SAM" id="SignalP"/>
    </source>
</evidence>
<dbReference type="RefSeq" id="WP_076560547.1">
    <property type="nucleotide sequence ID" value="NZ_CP033929.1"/>
</dbReference>
<dbReference type="PANTHER" id="PTHR32305:SF15">
    <property type="entry name" value="PROTEIN RHSA-RELATED"/>
    <property type="match status" value="1"/>
</dbReference>
<sequence>MKIKLNKLPFSKKSALLASFFFVMFVFASFTKEDRDKVREWKKSWSRTNHKNNGILSEKSDFKLLSQLFNTDRRNSFPVNNVSEKKTLSTGNFKSEKINHSISEKTISENIINFSAVEKEGTIGVFSDNEEDRIRDNFFSINIPKVPYDGLHVFLEYELFGLAYHQSVSRSVNHHQSIGGEIIVPSSEWSHQKEELNPSLLKEGLNTILFTSPSSGIKYKIKNLKIVFEKSKSEIKDFGITSLLSGDVLYVKGFSKNSLSINNTDITSKNGEFEKVFKINEIDKKSGNFVIIREGSREYVKIPNDIKSFKIVNNNIYNYKSVDLSKDQELDLNYEDLNLKVDKESTETASVDLLKLREKDFPAVSNGLKNVTSNNSAYRISLKSGQLTKKLKISIPYDEKKLGLTSPKEIKIFSFDYERKQWKMEPSTIVDEQNKMVTFESNGDGDFINGVISVPESPQTNASSPTSMSGIKAGDPTAAMHFVSPPSASQNGDAAMSYPIVIPSGRNGLQPNLSITYNSSTGNGWMGEGWDISGISSIDLDTRWGAPSFDSTGESELYSLDGQMLVYEDNYLPQRHNINANGISTAMQPRNSTGYKSFYLRKGHDFSKIERYGTTPSDYRWVVTSINGIKSYYGGDESAIDQQSVLRAVSGQIIKWGIYKVEDTYRNNIKYYYDNSSLGAQSTENSNLAGGRIFNIHSIYYTGKDGNDGGYSIVFEKEASILRKDLLINAKQGAKQITPHRLDVIKIYDNLGFSPTQYFKSYRFWYKDGEFNKSLLTRFWVAEQEHYFNTFDLEYHNEVSNAGNPLPLFGPDTSVTTFQPDSSLFELPPGHNPAKINTTYTKEEGSAFRLSIMLDFLTFTQNPYGNIILYSPLTSSSHAKARGAQQLVDFDGDGIPDILYKKNNGLYLRPGKLSSTGILGSFGFEKKIKNLQSNFAYTETKSKSRGKDFGGSISFLNWSIFANTSNIKTTNKSTTTTYLIDANSDGIMDVVDGKNVWFNRIDNGIPTFTKFSESTENMVIKAKPVEPVAQDVLPKDDVVKVWVAPRDGYIRFRDEISIENVNGANAVYSVEIPSGQYTYSQPVRIYLTKILAGMSPQSINIRRYNDYFSQIQAMPPLNSSNHLGYNSSNMLYIRSGEKVFIKLHQNQDENYKVFSNPEIFYVDASGNDLLNSTITDVDGFNINNGSYSTNFLLNNYESGVKLDHYGSIVVNVPQIIFNRLNDQVKIRVLVQNLITNQTTQLFSQTYGNLQTTLTIPAFTLNANISDPSVLLFLVESTSHIAYKNTGLNNITVNYLTGGNNYLLNLVPKYNSTYITDHKPKISLSNYTNNFPPGTKTYTVQINKNIPLSQFNNFPDCTFTYVIKKAGQVLGKRKVFIVHNNGVTSLYEMNLETNQTISGINGVPVYTDDLSSFFIPRGHELSIQVFLENAYDREAYNKLTSFFLQKAFNVYYDNDVLLTTVPETSIHSEDMNPISKIYKNWGQFLHRDIYDSKCVLDSQCDEYGVLVKYAPPIININTANCNHLTDPDQIQACVAQNSTMVMSESLFPLTTYKVGQTEKWKGAGPEQYSSADAFKDDEFSTGVFTNLPLDFDPANSEDLSNVGPDSEMTTMKAVDKIYLSNSKTKSYSGGASGNIGVGASMGYSESSLVDPQGSILLQDFNDLNGDGYPDFFSKERVQLTEPTGGHKAPQAAFIGDYVSISDNYQNAITLGANFNVKAFKTTGSNAKTGLGRGTTAQADNSSAWSPAVGVNSSYNFDSKDYGKAYWMDINGDGLIDRISNASASGFTTSLNYGTGMLPATNFYNSSTYSSVPVGSTGMSFGTSLSSLINTLAALGSNFGLEIGVGSSKSSSTSEKTFEDVNGDGLIDLLSVSSSELSVSYNLGNKFSDPVNLKKQSNQNINFTEERQDLSGYANIGGHIYLPIGPIPIFPFFFLFNLYIKVGVDASANIGMTISEVKKGLRDMNGDGYNDLIRYEGNDIIVNYSRIGKTNKLKSVTNNVSKQSFEIDYKYTTPDYNDPNARLVLGEVKILNPDVFSPTYTQSTVDKDIITTFHYESGKYDRREREFLGFEKVETHEFSEGNTLYRKNVDMFYNKSFHTAGLLKTSEQYSGSNAILSKVKNEYKLYKFNTGITQLVATDPNDFEAFDSGGREGRRMARILPAKVTNSQYENNGIIENSKVMTYNAIGLLKNHMYSSPTLTYNSEISYHQGLSNNMISVPQSIDVYAGSSPGGSALRHRETSVNANGDINQIKVKVNSSQFAVTDLTYNNYGNLTRIQYPYNDTYSRYKLDYEYDNIYNKYIIKTTNAFYETSTAEYNSRFDVPTKITDIGGNTTEYMYDDNGRLRIVLGPREASLPPTNHFGKYTILYEYNIIQKTPGSNINVYRVNTKHYNEEDPENPVETIAFSDGLGRVVQVKKDIEHVGVERMSISGITNYDLFGRAVKQFHPSSENKTTAPFNLQNPNNYLVLSSQQPYFSSTQYDLKDRIIKSTDEDNVDVNIEYDIENGLFKTKTTIPSVSQNNESFSNAEGKTIKSINYVNNQPLTTSFEYDTTGELLSSTDPQGYVTSYTYDMGGRTLSVSHPDRGNTTFTYDPAGNLTKKYTDNITNSSDYTGGQFISYNYNINRLINIHFPNLPNGSNPNNVQYVYGDVGTGNNTGKLIYKSDATGYTTYEYGILGEVINENRTVYGNYIQPMYFNTAYKYDSWNRIKQLTYPDGEILNYQYDFGGNLKKIINESGYEYISNVKYDEYEQRTNIFYGNSTKSEFSYYYSSRRLAGHTLSTISPSPQGLLANQYSYDGVGNIRRLENFADVSSNQMGGGYWFDYQYDELGRLAGTKGEFRIKTFRDETTPPEPGWSPYSVSNSTVDLQMHYNESGGIIHKGQKHIQDLVTNPVNSYENDYEYDNHKVVSITDSNTGFNTIFKYDYNGNTIEEYDMNGSKMMYWDEMDRMRAFYNDHAGVYQYYTYDDGGERTIKYNLSAGSQLYQNGVLINPGSLSLNDYKIYSSPQIVVSSDGRYTKHYFEGSTRFASRIVDGTDIFLNSSVRGTATKTEDKSEDAEVDFKSYLKKAGIEGEISVELENLVSKNGQSRLYYLHGDHLGTANYVTDEYGETTQFFLNLPFGETMAEQMTGVYDNPYKFNAKELDQETGFYYYGARYYNPKWSIWHGVDPLAEKMPSWSPYNYTFDNPITLIDPDGRAPSPPYRWANLNVQITWSNKMIDYDNGDGTINFRGQSGYMMANDRKNCLYVINPQYALLNDLIQDQNGNYGPQTWQAIKSLDASSQQSYKSNCYGWVLTGGLYFINATTREIADFLTADGYAYMGTPSKGTNYKKGDLLLWDGHIIEATGQSKKGLLWQSKQGTNEVFEGTLPEVLYENTSWAAEQGSTSNAILFRPKSNSKDLIMNKNRNPVGTIKKVTNEDHQKIRKPD</sequence>
<reference evidence="6 8" key="1">
    <citation type="submission" date="2017-01" db="EMBL/GenBank/DDBJ databases">
        <authorList>
            <person name="Varghese N."/>
            <person name="Submissions S."/>
        </authorList>
    </citation>
    <scope>NUCLEOTIDE SEQUENCE [LARGE SCALE GENOMIC DNA]</scope>
    <source>
        <strain evidence="6 8">ATCC 27950</strain>
    </source>
</reference>
<evidence type="ECO:0000313" key="7">
    <source>
        <dbReference type="EMBL" id="SUX41595.1"/>
    </source>
</evidence>
<dbReference type="NCBIfam" id="TIGR03696">
    <property type="entry name" value="Rhs_assc_core"/>
    <property type="match status" value="1"/>
</dbReference>
<gene>
    <name evidence="7" type="ORF">NCTC13560_00395</name>
    <name evidence="6" type="ORF">SAMN05421682_10645</name>
</gene>
<dbReference type="PANTHER" id="PTHR32305">
    <property type="match status" value="1"/>
</dbReference>
<dbReference type="GO" id="GO:0005737">
    <property type="term" value="C:cytoplasm"/>
    <property type="evidence" value="ECO:0007669"/>
    <property type="project" value="InterPro"/>
</dbReference>
<feature type="chain" id="PRO_5016697922" evidence="4">
    <location>
        <begin position="29"/>
        <end position="3425"/>
    </location>
</feature>
<accession>A0A381F4Y1</accession>
<evidence type="ECO:0000313" key="6">
    <source>
        <dbReference type="EMBL" id="SIQ54650.1"/>
    </source>
</evidence>
<dbReference type="Gene3D" id="2.180.10.10">
    <property type="entry name" value="RHS repeat-associated core"/>
    <property type="match status" value="1"/>
</dbReference>
<keyword evidence="8" id="KW-1185">Reference proteome</keyword>
<evidence type="ECO:0000313" key="9">
    <source>
        <dbReference type="Proteomes" id="UP000255231"/>
    </source>
</evidence>
<dbReference type="Pfam" id="PF05593">
    <property type="entry name" value="RHS_repeat"/>
    <property type="match status" value="1"/>
</dbReference>
<proteinExistence type="predicted"/>
<dbReference type="InterPro" id="IPR003284">
    <property type="entry name" value="Sal_SpvB"/>
</dbReference>
<dbReference type="InterPro" id="IPR031325">
    <property type="entry name" value="RHS_repeat"/>
</dbReference>
<dbReference type="Pfam" id="PF12256">
    <property type="entry name" value="TcdB_toxin_midN"/>
    <property type="match status" value="1"/>
</dbReference>
<dbReference type="OrthoDB" id="9765204at2"/>
<dbReference type="InterPro" id="IPR022385">
    <property type="entry name" value="Rhs_assc_core"/>
</dbReference>
<dbReference type="Proteomes" id="UP000185725">
    <property type="component" value="Unassembled WGS sequence"/>
</dbReference>
<dbReference type="InterPro" id="IPR028994">
    <property type="entry name" value="Integrin_alpha_N"/>
</dbReference>
<dbReference type="Pfam" id="PF03534">
    <property type="entry name" value="SpvB"/>
    <property type="match status" value="1"/>
</dbReference>
<evidence type="ECO:0000256" key="2">
    <source>
        <dbReference type="ARBA" id="ARBA00022525"/>
    </source>
</evidence>
<evidence type="ECO:0000256" key="3">
    <source>
        <dbReference type="ARBA" id="ARBA00023026"/>
    </source>
</evidence>
<evidence type="ECO:0000256" key="1">
    <source>
        <dbReference type="ARBA" id="ARBA00004613"/>
    </source>
</evidence>
<dbReference type="SUPFAM" id="SSF69318">
    <property type="entry name" value="Integrin alpha N-terminal domain"/>
    <property type="match status" value="2"/>
</dbReference>
<evidence type="ECO:0000313" key="8">
    <source>
        <dbReference type="Proteomes" id="UP000185725"/>
    </source>
</evidence>
<dbReference type="Proteomes" id="UP000255231">
    <property type="component" value="Unassembled WGS sequence"/>
</dbReference>
<dbReference type="InterPro" id="IPR022045">
    <property type="entry name" value="TcdB_toxin_mid/N"/>
</dbReference>
<keyword evidence="2" id="KW-0964">Secreted</keyword>
<evidence type="ECO:0000259" key="5">
    <source>
        <dbReference type="Pfam" id="PF12256"/>
    </source>
</evidence>
<name>A0A381F4Y1_9FLAO</name>
<feature type="signal peptide" evidence="4">
    <location>
        <begin position="1"/>
        <end position="28"/>
    </location>
</feature>
<dbReference type="GeneID" id="303675155"/>
<feature type="domain" description="Insecticide toxin TcdB middle/N-terminal" evidence="5">
    <location>
        <begin position="1950"/>
        <end position="2078"/>
    </location>
</feature>
<organism evidence="7 9">
    <name type="scientific">Chryseobacterium indoltheticum</name>
    <dbReference type="NCBI Taxonomy" id="254"/>
    <lineage>
        <taxon>Bacteria</taxon>
        <taxon>Pseudomonadati</taxon>
        <taxon>Bacteroidota</taxon>
        <taxon>Flavobacteriia</taxon>
        <taxon>Flavobacteriales</taxon>
        <taxon>Weeksellaceae</taxon>
        <taxon>Chryseobacterium group</taxon>
        <taxon>Chryseobacterium</taxon>
    </lineage>
</organism>
<comment type="subcellular location">
    <subcellularLocation>
        <location evidence="1">Secreted</location>
    </subcellularLocation>
</comment>
<dbReference type="GO" id="GO:0005576">
    <property type="term" value="C:extracellular region"/>
    <property type="evidence" value="ECO:0007669"/>
    <property type="project" value="UniProtKB-SubCell"/>
</dbReference>
<dbReference type="EMBL" id="UFVS01000001">
    <property type="protein sequence ID" value="SUX41595.1"/>
    <property type="molecule type" value="Genomic_DNA"/>
</dbReference>
<dbReference type="InterPro" id="IPR050708">
    <property type="entry name" value="T6SS_VgrG/RHS"/>
</dbReference>
<dbReference type="NCBIfam" id="TIGR01643">
    <property type="entry name" value="YD_repeat_2x"/>
    <property type="match status" value="1"/>
</dbReference>
<protein>
    <submittedName>
        <fullName evidence="6">RHS repeat-associated core domain-containing protein</fullName>
    </submittedName>
    <submittedName>
        <fullName evidence="7">Uncharacterized conserved protein</fullName>
    </submittedName>
</protein>
<keyword evidence="4" id="KW-0732">Signal</keyword>
<dbReference type="InterPro" id="IPR006530">
    <property type="entry name" value="YD"/>
</dbReference>
<dbReference type="EMBL" id="FTMF01000006">
    <property type="protein sequence ID" value="SIQ54650.1"/>
    <property type="molecule type" value="Genomic_DNA"/>
</dbReference>
<dbReference type="KEGG" id="cil:EG358_15715"/>
<reference evidence="7 9" key="2">
    <citation type="submission" date="2018-06" db="EMBL/GenBank/DDBJ databases">
        <authorList>
            <consortium name="Pathogen Informatics"/>
            <person name="Doyle S."/>
        </authorList>
    </citation>
    <scope>NUCLEOTIDE SEQUENCE [LARGE SCALE GENOMIC DNA]</scope>
    <source>
        <strain evidence="7 9">NCTC13560</strain>
    </source>
</reference>
<keyword evidence="3" id="KW-0843">Virulence</keyword>